<reference evidence="3" key="5">
    <citation type="submission" date="2018-04" db="UniProtKB">
        <authorList>
            <consortium name="EnsemblFungi"/>
        </authorList>
    </citation>
    <scope>IDENTIFICATION</scope>
    <source>
        <strain evidence="3">R3-111a-1</strain>
    </source>
</reference>
<proteinExistence type="predicted"/>
<evidence type="ECO:0000313" key="3">
    <source>
        <dbReference type="EnsemblFungi" id="EJT76438"/>
    </source>
</evidence>
<protein>
    <submittedName>
        <fullName evidence="2 3">Uncharacterized protein</fullName>
    </submittedName>
</protein>
<dbReference type="VEuPathDB" id="FungiDB:GGTG_06357"/>
<feature type="compositionally biased region" description="Basic and acidic residues" evidence="1">
    <location>
        <begin position="29"/>
        <end position="41"/>
    </location>
</feature>
<feature type="compositionally biased region" description="Polar residues" evidence="1">
    <location>
        <begin position="170"/>
        <end position="179"/>
    </location>
</feature>
<reference evidence="2" key="2">
    <citation type="submission" date="2010-07" db="EMBL/GenBank/DDBJ databases">
        <authorList>
            <consortium name="The Broad Institute Genome Sequencing Platform"/>
            <consortium name="Broad Institute Genome Sequencing Center for Infectious Disease"/>
            <person name="Ma L.-J."/>
            <person name="Dead R."/>
            <person name="Young S."/>
            <person name="Zeng Q."/>
            <person name="Koehrsen M."/>
            <person name="Alvarado L."/>
            <person name="Berlin A."/>
            <person name="Chapman S.B."/>
            <person name="Chen Z."/>
            <person name="Freedman E."/>
            <person name="Gellesch M."/>
            <person name="Goldberg J."/>
            <person name="Griggs A."/>
            <person name="Gujja S."/>
            <person name="Heilman E.R."/>
            <person name="Heiman D."/>
            <person name="Hepburn T."/>
            <person name="Howarth C."/>
            <person name="Jen D."/>
            <person name="Larson L."/>
            <person name="Mehta T."/>
            <person name="Neiman D."/>
            <person name="Pearson M."/>
            <person name="Roberts A."/>
            <person name="Saif S."/>
            <person name="Shea T."/>
            <person name="Shenoy N."/>
            <person name="Sisk P."/>
            <person name="Stolte C."/>
            <person name="Sykes S."/>
            <person name="Walk T."/>
            <person name="White J."/>
            <person name="Yandava C."/>
            <person name="Haas B."/>
            <person name="Nusbaum C."/>
            <person name="Birren B."/>
        </authorList>
    </citation>
    <scope>NUCLEOTIDE SEQUENCE</scope>
    <source>
        <strain evidence="2">R3-111a-1</strain>
    </source>
</reference>
<evidence type="ECO:0000256" key="1">
    <source>
        <dbReference type="SAM" id="MobiDB-lite"/>
    </source>
</evidence>
<evidence type="ECO:0000313" key="2">
    <source>
        <dbReference type="EMBL" id="EJT76438.1"/>
    </source>
</evidence>
<dbReference type="EnsemblFungi" id="EJT76438">
    <property type="protein sequence ID" value="EJT76438"/>
    <property type="gene ID" value="GGTG_06357"/>
</dbReference>
<dbReference type="EMBL" id="GL385397">
    <property type="protein sequence ID" value="EJT76438.1"/>
    <property type="molecule type" value="Genomic_DNA"/>
</dbReference>
<evidence type="ECO:0000313" key="4">
    <source>
        <dbReference type="Proteomes" id="UP000006039"/>
    </source>
</evidence>
<feature type="region of interest" description="Disordered" evidence="1">
    <location>
        <begin position="20"/>
        <end position="50"/>
    </location>
</feature>
<dbReference type="RefSeq" id="XP_009222438.1">
    <property type="nucleotide sequence ID" value="XM_009224174.1"/>
</dbReference>
<reference evidence="4" key="1">
    <citation type="submission" date="2010-07" db="EMBL/GenBank/DDBJ databases">
        <title>The genome sequence of Gaeumannomyces graminis var. tritici strain R3-111a-1.</title>
        <authorList>
            <consortium name="The Broad Institute Genome Sequencing Platform"/>
            <person name="Ma L.-J."/>
            <person name="Dead R."/>
            <person name="Young S."/>
            <person name="Zeng Q."/>
            <person name="Koehrsen M."/>
            <person name="Alvarado L."/>
            <person name="Berlin A."/>
            <person name="Chapman S.B."/>
            <person name="Chen Z."/>
            <person name="Freedman E."/>
            <person name="Gellesch M."/>
            <person name="Goldberg J."/>
            <person name="Griggs A."/>
            <person name="Gujja S."/>
            <person name="Heilman E.R."/>
            <person name="Heiman D."/>
            <person name="Hepburn T."/>
            <person name="Howarth C."/>
            <person name="Jen D."/>
            <person name="Larson L."/>
            <person name="Mehta T."/>
            <person name="Neiman D."/>
            <person name="Pearson M."/>
            <person name="Roberts A."/>
            <person name="Saif S."/>
            <person name="Shea T."/>
            <person name="Shenoy N."/>
            <person name="Sisk P."/>
            <person name="Stolte C."/>
            <person name="Sykes S."/>
            <person name="Walk T."/>
            <person name="White J."/>
            <person name="Yandava C."/>
            <person name="Haas B."/>
            <person name="Nusbaum C."/>
            <person name="Birren B."/>
        </authorList>
    </citation>
    <scope>NUCLEOTIDE SEQUENCE [LARGE SCALE GENOMIC DNA]</scope>
    <source>
        <strain evidence="4">R3-111a-1</strain>
    </source>
</reference>
<name>J3NYK5_GAET3</name>
<reference evidence="2" key="3">
    <citation type="submission" date="2010-09" db="EMBL/GenBank/DDBJ databases">
        <title>Annotation of Gaeumannomyces graminis var. tritici R3-111a-1.</title>
        <authorList>
            <consortium name="The Broad Institute Genome Sequencing Platform"/>
            <person name="Ma L.-J."/>
            <person name="Dead R."/>
            <person name="Young S.K."/>
            <person name="Zeng Q."/>
            <person name="Gargeya S."/>
            <person name="Fitzgerald M."/>
            <person name="Haas B."/>
            <person name="Abouelleil A."/>
            <person name="Alvarado L."/>
            <person name="Arachchi H.M."/>
            <person name="Berlin A."/>
            <person name="Brown A."/>
            <person name="Chapman S.B."/>
            <person name="Chen Z."/>
            <person name="Dunbar C."/>
            <person name="Freedman E."/>
            <person name="Gearin G."/>
            <person name="Gellesch M."/>
            <person name="Goldberg J."/>
            <person name="Griggs A."/>
            <person name="Gujja S."/>
            <person name="Heiman D."/>
            <person name="Howarth C."/>
            <person name="Larson L."/>
            <person name="Lui A."/>
            <person name="MacDonald P.J.P."/>
            <person name="Mehta T."/>
            <person name="Montmayeur A."/>
            <person name="Murphy C."/>
            <person name="Neiman D."/>
            <person name="Pearson M."/>
            <person name="Priest M."/>
            <person name="Roberts A."/>
            <person name="Saif S."/>
            <person name="Shea T."/>
            <person name="Shenoy N."/>
            <person name="Sisk P."/>
            <person name="Stolte C."/>
            <person name="Sykes S."/>
            <person name="Yandava C."/>
            <person name="Wortman J."/>
            <person name="Nusbaum C."/>
            <person name="Birren B."/>
        </authorList>
    </citation>
    <scope>NUCLEOTIDE SEQUENCE</scope>
    <source>
        <strain evidence="2">R3-111a-1</strain>
    </source>
</reference>
<dbReference type="Proteomes" id="UP000006039">
    <property type="component" value="Unassembled WGS sequence"/>
</dbReference>
<dbReference type="GeneID" id="20346815"/>
<keyword evidence="4" id="KW-1185">Reference proteome</keyword>
<accession>J3NYK5</accession>
<organism evidence="2">
    <name type="scientific">Gaeumannomyces tritici (strain R3-111a-1)</name>
    <name type="common">Wheat and barley take-all root rot fungus</name>
    <name type="synonym">Gaeumannomyces graminis var. tritici</name>
    <dbReference type="NCBI Taxonomy" id="644352"/>
    <lineage>
        <taxon>Eukaryota</taxon>
        <taxon>Fungi</taxon>
        <taxon>Dikarya</taxon>
        <taxon>Ascomycota</taxon>
        <taxon>Pezizomycotina</taxon>
        <taxon>Sordariomycetes</taxon>
        <taxon>Sordariomycetidae</taxon>
        <taxon>Magnaporthales</taxon>
        <taxon>Magnaporthaceae</taxon>
        <taxon>Gaeumannomyces</taxon>
    </lineage>
</organism>
<dbReference type="HOGENOM" id="CLU_1245438_0_0_1"/>
<gene>
    <name evidence="3" type="primary">20346815</name>
    <name evidence="2" type="ORF">GGTG_06357</name>
</gene>
<reference evidence="3" key="4">
    <citation type="journal article" date="2015" name="G3 (Bethesda)">
        <title>Genome sequences of three phytopathogenic species of the Magnaporthaceae family of fungi.</title>
        <authorList>
            <person name="Okagaki L.H."/>
            <person name="Nunes C.C."/>
            <person name="Sailsbery J."/>
            <person name="Clay B."/>
            <person name="Brown D."/>
            <person name="John T."/>
            <person name="Oh Y."/>
            <person name="Young N."/>
            <person name="Fitzgerald M."/>
            <person name="Haas B.J."/>
            <person name="Zeng Q."/>
            <person name="Young S."/>
            <person name="Adiconis X."/>
            <person name="Fan L."/>
            <person name="Levin J.Z."/>
            <person name="Mitchell T.K."/>
            <person name="Okubara P.A."/>
            <person name="Farman M.L."/>
            <person name="Kohn L.M."/>
            <person name="Birren B."/>
            <person name="Ma L.-J."/>
            <person name="Dean R.A."/>
        </authorList>
    </citation>
    <scope>NUCLEOTIDE SEQUENCE</scope>
    <source>
        <strain evidence="3">R3-111a-1</strain>
    </source>
</reference>
<feature type="compositionally biased region" description="Polar residues" evidence="1">
    <location>
        <begin position="104"/>
        <end position="128"/>
    </location>
</feature>
<dbReference type="AlphaFoldDB" id="J3NYK5"/>
<sequence length="222" mass="23613">MGVERARQVRAQVIALRRARARTRQGARQSRETKLEGDKAGTADTTGDGAWAKAWNRTRLDRSAFRDGRAGLAGGRALVNSIETRRYHLTTSIKGSCPPPTPSLPVSSAGSTDPDTQTYSSTPQSSAKTEGVSRCAPFESSSHELASAAGEKANSKTLGAVTPYTGSGAGHNNPSSSQVGGIHMTARDTLVGSVRRLTRIVWKRATVPELEAKTLRGRIWAS</sequence>
<feature type="region of interest" description="Disordered" evidence="1">
    <location>
        <begin position="91"/>
        <end position="181"/>
    </location>
</feature>